<dbReference type="Pfam" id="PF13410">
    <property type="entry name" value="GST_C_2"/>
    <property type="match status" value="1"/>
</dbReference>
<feature type="binding site" evidence="2">
    <location>
        <position position="95"/>
    </location>
    <ligand>
        <name>glutathione</name>
        <dbReference type="ChEBI" id="CHEBI:57925"/>
    </ligand>
</feature>
<dbReference type="SUPFAM" id="SSF52833">
    <property type="entry name" value="Thioredoxin-like"/>
    <property type="match status" value="1"/>
</dbReference>
<dbReference type="InterPro" id="IPR004045">
    <property type="entry name" value="Glutathione_S-Trfase_N"/>
</dbReference>
<dbReference type="InterPro" id="IPR010987">
    <property type="entry name" value="Glutathione-S-Trfase_C-like"/>
</dbReference>
<feature type="site" description="Lowers pKa of active site Cys" evidence="3">
    <location>
        <position position="251"/>
    </location>
</feature>
<dbReference type="PANTHER" id="PTHR32419:SF6">
    <property type="entry name" value="GLUTATHIONE S-TRANSFERASE OMEGA-LIKE 1-RELATED"/>
    <property type="match status" value="1"/>
</dbReference>
<feature type="binding site" evidence="2">
    <location>
        <begin position="128"/>
        <end position="131"/>
    </location>
    <ligand>
        <name>glutathione</name>
        <dbReference type="ChEBI" id="CHEBI:57925"/>
    </ligand>
</feature>
<feature type="active site" description="Proton donor/acceptor" evidence="1">
    <location>
        <position position="193"/>
    </location>
</feature>
<dbReference type="Pfam" id="PF13409">
    <property type="entry name" value="GST_N_2"/>
    <property type="match status" value="1"/>
</dbReference>
<sequence length="332" mass="38033">MGLLIEGRWHDQWYESSKDGAFQREQAQRRHWVTADGQPGPSGEGGFVAEAGRYHLYVSLACPWAHRTLILRKLKGLESLIDVSVVSWLMLENGWTFDKSHGSTGDHLDGLAFMHQRYTADTADYTGRVTVPVLWDKKLKRIVSNESAEIIRMFNSAFNGLTGNTLDFYPPALRPVVDEWNERIYPAVNNGVYRAGFATSQSAYETAFDALFVELDQLERHLSQHRYLAGEYLTEADVRLFTTMIRFDAVYHGHFKCNLRRIADYPNLSNWLREMYQWPGVAETVDFTHIKGHYYASHRTINPTGVVPKGPEQDFTGSHDRERLVGRGVWKS</sequence>
<dbReference type="InterPro" id="IPR047047">
    <property type="entry name" value="GST_Omega-like_C"/>
</dbReference>
<dbReference type="AlphaFoldDB" id="A0A0N0E4B4"/>
<dbReference type="RefSeq" id="WP_054057246.1">
    <property type="nucleotide sequence ID" value="NZ_JSYZ01000008.1"/>
</dbReference>
<name>A0A0N0E4B4_9PSED</name>
<dbReference type="PROSITE" id="PS50405">
    <property type="entry name" value="GST_CTER"/>
    <property type="match status" value="1"/>
</dbReference>
<accession>A0A0N0E4B4</accession>
<feature type="site" description="Lowers pKa of active site Cys" evidence="3">
    <location>
        <position position="294"/>
    </location>
</feature>
<dbReference type="OrthoDB" id="9769158at2"/>
<dbReference type="CDD" id="cd03190">
    <property type="entry name" value="GST_C_Omega_like"/>
    <property type="match status" value="1"/>
</dbReference>
<feature type="binding site" evidence="2">
    <location>
        <begin position="146"/>
        <end position="147"/>
    </location>
    <ligand>
        <name>glutathione</name>
        <dbReference type="ChEBI" id="CHEBI:57925"/>
    </ligand>
</feature>
<dbReference type="Gene3D" id="1.20.1050.10">
    <property type="match status" value="1"/>
</dbReference>
<evidence type="ECO:0000313" key="6">
    <source>
        <dbReference type="Proteomes" id="UP000037931"/>
    </source>
</evidence>
<evidence type="ECO:0000256" key="2">
    <source>
        <dbReference type="PIRSR" id="PIRSR015753-2"/>
    </source>
</evidence>
<dbReference type="SFLD" id="SFLDS00019">
    <property type="entry name" value="Glutathione_Transferase_(cytos"/>
    <property type="match status" value="1"/>
</dbReference>
<dbReference type="SFLD" id="SFLDG01206">
    <property type="entry name" value="Xi.1"/>
    <property type="match status" value="1"/>
</dbReference>
<dbReference type="Gene3D" id="3.40.30.10">
    <property type="entry name" value="Glutaredoxin"/>
    <property type="match status" value="1"/>
</dbReference>
<dbReference type="InterPro" id="IPR036282">
    <property type="entry name" value="Glutathione-S-Trfase_C_sf"/>
</dbReference>
<keyword evidence="5" id="KW-0808">Transferase</keyword>
<dbReference type="InterPro" id="IPR040079">
    <property type="entry name" value="Glutathione_S-Trfase"/>
</dbReference>
<keyword evidence="6" id="KW-1185">Reference proteome</keyword>
<dbReference type="PATRIC" id="fig|50340.43.peg.5787"/>
<feature type="active site" description="Nucleophile" evidence="1">
    <location>
        <position position="62"/>
    </location>
</feature>
<protein>
    <submittedName>
        <fullName evidence="5">Putative glutathione S-transferase</fullName>
    </submittedName>
</protein>
<gene>
    <name evidence="5" type="ORF">PF66_02403</name>
</gene>
<organism evidence="5 6">
    <name type="scientific">Pseudomonas asplenii</name>
    <dbReference type="NCBI Taxonomy" id="53407"/>
    <lineage>
        <taxon>Bacteria</taxon>
        <taxon>Pseudomonadati</taxon>
        <taxon>Pseudomonadota</taxon>
        <taxon>Gammaproteobacteria</taxon>
        <taxon>Pseudomonadales</taxon>
        <taxon>Pseudomonadaceae</taxon>
        <taxon>Pseudomonas</taxon>
    </lineage>
</organism>
<dbReference type="SUPFAM" id="SSF47616">
    <property type="entry name" value="GST C-terminal domain-like"/>
    <property type="match status" value="1"/>
</dbReference>
<evidence type="ECO:0000256" key="3">
    <source>
        <dbReference type="PIRSR" id="PIRSR015753-3"/>
    </source>
</evidence>
<comment type="caution">
    <text evidence="5">The sequence shown here is derived from an EMBL/GenBank/DDBJ whole genome shotgun (WGS) entry which is preliminary data.</text>
</comment>
<dbReference type="SFLD" id="SFLDG01148">
    <property type="entry name" value="Xi_(cytGST)"/>
    <property type="match status" value="1"/>
</dbReference>
<dbReference type="GO" id="GO:0005737">
    <property type="term" value="C:cytoplasm"/>
    <property type="evidence" value="ECO:0007669"/>
    <property type="project" value="TreeGrafter"/>
</dbReference>
<dbReference type="STRING" id="50340.PF66_02403"/>
<feature type="domain" description="GST C-terminal" evidence="4">
    <location>
        <begin position="170"/>
        <end position="294"/>
    </location>
</feature>
<dbReference type="GO" id="GO:0004364">
    <property type="term" value="F:glutathione transferase activity"/>
    <property type="evidence" value="ECO:0007669"/>
    <property type="project" value="InterPro"/>
</dbReference>
<evidence type="ECO:0000256" key="1">
    <source>
        <dbReference type="PIRSR" id="PIRSR015753-1"/>
    </source>
</evidence>
<dbReference type="EMBL" id="JSYZ01000008">
    <property type="protein sequence ID" value="KPA91064.1"/>
    <property type="molecule type" value="Genomic_DNA"/>
</dbReference>
<reference evidence="5 6" key="1">
    <citation type="journal article" date="2015" name="PLoS ONE">
        <title>Rice-Infecting Pseudomonas Genomes Are Highly Accessorized and Harbor Multiple Putative Virulence Mechanisms to Cause Sheath Brown Rot.</title>
        <authorList>
            <person name="Quibod I.L."/>
            <person name="Grande G."/>
            <person name="Oreiro E.G."/>
            <person name="Borja F.N."/>
            <person name="Dossa G.S."/>
            <person name="Mauleon R."/>
            <person name="Cruz C.V."/>
            <person name="Oliva R."/>
        </authorList>
    </citation>
    <scope>NUCLEOTIDE SEQUENCE [LARGE SCALE GENOMIC DNA]</scope>
    <source>
        <strain evidence="5 6">IRRI 6609</strain>
    </source>
</reference>
<dbReference type="Proteomes" id="UP000037931">
    <property type="component" value="Unassembled WGS sequence"/>
</dbReference>
<dbReference type="PIRSF" id="PIRSF015753">
    <property type="entry name" value="GST"/>
    <property type="match status" value="1"/>
</dbReference>
<dbReference type="FunFam" id="3.40.30.10:FF:000058">
    <property type="entry name" value="Glutathione S-transferase, omega"/>
    <property type="match status" value="1"/>
</dbReference>
<dbReference type="PANTHER" id="PTHR32419">
    <property type="entry name" value="GLUTATHIONYL-HYDROQUINONE REDUCTASE"/>
    <property type="match status" value="1"/>
</dbReference>
<evidence type="ECO:0000259" key="4">
    <source>
        <dbReference type="PROSITE" id="PS50405"/>
    </source>
</evidence>
<dbReference type="InterPro" id="IPR036249">
    <property type="entry name" value="Thioredoxin-like_sf"/>
</dbReference>
<dbReference type="InterPro" id="IPR016639">
    <property type="entry name" value="GST_Omega/GSH"/>
</dbReference>
<evidence type="ECO:0000313" key="5">
    <source>
        <dbReference type="EMBL" id="KPA91064.1"/>
    </source>
</evidence>
<proteinExistence type="predicted"/>